<dbReference type="PROSITE" id="PS01095">
    <property type="entry name" value="GH18_1"/>
    <property type="match status" value="1"/>
</dbReference>
<dbReference type="Gene3D" id="3.10.350.10">
    <property type="entry name" value="LysM domain"/>
    <property type="match status" value="2"/>
</dbReference>
<dbReference type="Gene3D" id="3.10.50.10">
    <property type="match status" value="1"/>
</dbReference>
<dbReference type="InterPro" id="IPR018392">
    <property type="entry name" value="LysM"/>
</dbReference>
<keyword evidence="11 13" id="KW-0326">Glycosidase</keyword>
<evidence type="ECO:0000256" key="11">
    <source>
        <dbReference type="ARBA" id="ARBA00023295"/>
    </source>
</evidence>
<dbReference type="InterPro" id="IPR001579">
    <property type="entry name" value="Glyco_hydro_18_chit_AS"/>
</dbReference>
<dbReference type="CDD" id="cd02878">
    <property type="entry name" value="GH18_zymocin_alpha"/>
    <property type="match status" value="1"/>
</dbReference>
<keyword evidence="10" id="KW-0119">Carbohydrate metabolism</keyword>
<dbReference type="CDD" id="cd00035">
    <property type="entry name" value="ChtBD1"/>
    <property type="match status" value="1"/>
</dbReference>
<organism evidence="16 17">
    <name type="scientific">Apiospora arundinis</name>
    <dbReference type="NCBI Taxonomy" id="335852"/>
    <lineage>
        <taxon>Eukaryota</taxon>
        <taxon>Fungi</taxon>
        <taxon>Dikarya</taxon>
        <taxon>Ascomycota</taxon>
        <taxon>Pezizomycotina</taxon>
        <taxon>Sordariomycetes</taxon>
        <taxon>Xylariomycetidae</taxon>
        <taxon>Amphisphaeriales</taxon>
        <taxon>Apiosporaceae</taxon>
        <taxon>Apiospora</taxon>
    </lineage>
</organism>
<dbReference type="PANTHER" id="PTHR47700">
    <property type="entry name" value="V CHITINASE, PUTATIVE (AFU_ORTHOLOGUE AFUA_6G13720)-RELATED"/>
    <property type="match status" value="1"/>
</dbReference>
<dbReference type="InterPro" id="IPR001223">
    <property type="entry name" value="Glyco_hydro18_cat"/>
</dbReference>
<evidence type="ECO:0000256" key="8">
    <source>
        <dbReference type="ARBA" id="ARBA00023024"/>
    </source>
</evidence>
<dbReference type="InterPro" id="IPR011583">
    <property type="entry name" value="Chitinase_II/V-like_cat"/>
</dbReference>
<dbReference type="SUPFAM" id="SSF54556">
    <property type="entry name" value="Chitinase insertion domain"/>
    <property type="match status" value="1"/>
</dbReference>
<dbReference type="Gene3D" id="3.20.20.80">
    <property type="entry name" value="Glycosidases"/>
    <property type="match status" value="1"/>
</dbReference>
<dbReference type="Pfam" id="PF01476">
    <property type="entry name" value="LysM"/>
    <property type="match status" value="1"/>
</dbReference>
<keyword evidence="9" id="KW-0843">Virulence</keyword>
<keyword evidence="5" id="KW-0964">Secreted</keyword>
<dbReference type="SUPFAM" id="SSF51445">
    <property type="entry name" value="(Trans)glycosidases"/>
    <property type="match status" value="1"/>
</dbReference>
<reference evidence="16 17" key="1">
    <citation type="journal article" date="2024" name="IMA Fungus">
        <title>Apiospora arundinis, a panoply of carbohydrate-active enzymes and secondary metabolites.</title>
        <authorList>
            <person name="Sorensen T."/>
            <person name="Petersen C."/>
            <person name="Muurmann A.T."/>
            <person name="Christiansen J.V."/>
            <person name="Brundto M.L."/>
            <person name="Overgaard C.K."/>
            <person name="Boysen A.T."/>
            <person name="Wollenberg R.D."/>
            <person name="Larsen T.O."/>
            <person name="Sorensen J.L."/>
            <person name="Nielsen K.L."/>
            <person name="Sondergaard T.E."/>
        </authorList>
    </citation>
    <scope>NUCLEOTIDE SEQUENCE [LARGE SCALE GENOMIC DNA]</scope>
    <source>
        <strain evidence="16 17">AAU 773</strain>
    </source>
</reference>
<evidence type="ECO:0000256" key="9">
    <source>
        <dbReference type="ARBA" id="ARBA00023026"/>
    </source>
</evidence>
<dbReference type="Pfam" id="PF00704">
    <property type="entry name" value="Glyco_hydro_18"/>
    <property type="match status" value="1"/>
</dbReference>
<evidence type="ECO:0000256" key="2">
    <source>
        <dbReference type="ARBA" id="ARBA00004613"/>
    </source>
</evidence>
<dbReference type="PANTHER" id="PTHR47700:SF2">
    <property type="entry name" value="CHITINASE"/>
    <property type="match status" value="1"/>
</dbReference>
<accession>A0ABR2HM56</accession>
<evidence type="ECO:0000256" key="10">
    <source>
        <dbReference type="ARBA" id="ARBA00023277"/>
    </source>
</evidence>
<evidence type="ECO:0000259" key="14">
    <source>
        <dbReference type="PROSITE" id="PS51782"/>
    </source>
</evidence>
<dbReference type="InterPro" id="IPR036779">
    <property type="entry name" value="LysM_dom_sf"/>
</dbReference>
<dbReference type="Proteomes" id="UP001390339">
    <property type="component" value="Unassembled WGS sequence"/>
</dbReference>
<name>A0ABR2HM56_9PEZI</name>
<dbReference type="InterPro" id="IPR036861">
    <property type="entry name" value="Endochitinase-like_sf"/>
</dbReference>
<dbReference type="CDD" id="cd00118">
    <property type="entry name" value="LysM"/>
    <property type="match status" value="1"/>
</dbReference>
<evidence type="ECO:0000256" key="5">
    <source>
        <dbReference type="ARBA" id="ARBA00022525"/>
    </source>
</evidence>
<evidence type="ECO:0000256" key="4">
    <source>
        <dbReference type="ARBA" id="ARBA00012729"/>
    </source>
</evidence>
<keyword evidence="12" id="KW-0624">Polysaccharide degradation</keyword>
<evidence type="ECO:0000259" key="15">
    <source>
        <dbReference type="PROSITE" id="PS51910"/>
    </source>
</evidence>
<keyword evidence="17" id="KW-1185">Reference proteome</keyword>
<sequence>MVVNIEVEDYQIYSSDLELGRFPPPSCPTWGFHFPIKSACLYVIQCYFLPSCSRIPPHPRFLPVGAAFLSTRSIMAPSRRLFSLPLLGLVGLLAHGPHQATALRDLCPTTCMQSGAEPANWTVVAELGQLQTCARPLVVDFSERLPVTSKQHVRACNVWANDFDHIASNGPGSSPPLPTDPGAEDVVPELAWTPAASENDIGGRLVSQSVEHLQSYLANGFQAVNRTILFATVSGTTAGVYVGANLLNPSVAEKLFGTFLDTLWHVGIADSKAALVQVCDDRTGDSIFGLIAAASGDFSLVHDAASRWSNGSCVDTSSYGETRKLDSVSIATVKPTIAPMFIGGNSTSSNTTRTVRGLLHARADCRTETVEDGDTCGKLVSRCGNGLTAQDFYKYNPASDLCSGLMPGQRVCCTSGNLPDIRPKKNADGSCDAYQIQKGDSCAKIAVASGLTVKELESFNKDTWGWNGCDYGFWPDNWLCRSEGTPPFPFPIANAVCGPQKPGSKKPSGSSSKDWAKMNPCPLNTCCNIWGQCGTTVDFCIDTNTGPPGTAKKDTYGCISNCGMTIVQSSPPAQFIKLGYFEGFNLGRKCLHMDASQIDPSYTHVHFAFGMITDTFEIYQENKLAEFQFQQFKKLRGPKRIISFGGWVFSAEAPNYPIFRNGVKAENREKLATNLVKYVVDNGLDGLDLDWEYPSAPDLPDIPAGDLSEAIDYLRLLALLRRKLPKDKSLSIAAPASFWYLKQFPIKAIGEIVDYIVYMTYDLHGQWDAGNQWASPGCPTGNCLRSHINRTETMGALTMITKAGVPSNKVLVGVSSYGRSFQMVDPSCTGPNCLFTGNRETSYARKGRCTDTGGYLANAELSEINGRTWTDTESNSKIMVDGDLWVSYMDDSLKDSRTQLYKRYNLGGTIDWAVDLVKFRDPPNYGIPGGVHLELDWTQVKNNIQTGESAACSRGTRTGDWVNKQCTLRQVTIESSYTPAERWEALDCKSAWEDTTRVWFGCYDNAKDVDYKFDRAVAEFLHRENGANCNDMSKQTNCERMSCITHNSPNDAKEIHTGACAYEIWNSISELHSLIKNYGYSLQAAGNNLRSKSDSFISTFAPKPEGGEELFSLLLTLIQLPIGMAGTRFFGGSLMAKAFFSNDASGKKKAALEEATMGVVDIGFDVARDTLEKAANAREEIAFGDIFDKTIGAWMSQTDTLMTKVFNGDEDNVNRLTSLFSDGKMLTGKGKGGGFDSSRNHTTNWYREKAIERAFYAAAIPAAWGANRPAPVVVDFGPNCKIDARKYFNVKPDQYNMGYRCINGHSYILAGVRDGPPMKCGFQSPGGSQCPPVKQWTLDVLKGIEDIDNPLEKWGHITTEDLIVGALNTYRKNGEKNIMAPNKDSMVDPREGGLDNALSDGMIDIRKANFIRIPVCGPEEAKKNLDKGRESYGDSLNFPCDA</sequence>
<dbReference type="EMBL" id="JAPCWZ010000010">
    <property type="protein sequence ID" value="KAK8849169.1"/>
    <property type="molecule type" value="Genomic_DNA"/>
</dbReference>
<dbReference type="PROSITE" id="PS51910">
    <property type="entry name" value="GH18_2"/>
    <property type="match status" value="1"/>
</dbReference>
<feature type="domain" description="GH18" evidence="15">
    <location>
        <begin position="575"/>
        <end position="938"/>
    </location>
</feature>
<comment type="subcellular location">
    <subcellularLocation>
        <location evidence="2">Secreted</location>
    </subcellularLocation>
</comment>
<evidence type="ECO:0000256" key="3">
    <source>
        <dbReference type="ARBA" id="ARBA00008682"/>
    </source>
</evidence>
<proteinExistence type="inferred from homology"/>
<dbReference type="InterPro" id="IPR053214">
    <property type="entry name" value="LysM12-like"/>
</dbReference>
<feature type="domain" description="LysM" evidence="14">
    <location>
        <begin position="366"/>
        <end position="413"/>
    </location>
</feature>
<gene>
    <name evidence="16" type="ORF">PGQ11_015649</name>
</gene>
<evidence type="ECO:0000256" key="13">
    <source>
        <dbReference type="RuleBase" id="RU000489"/>
    </source>
</evidence>
<evidence type="ECO:0000256" key="6">
    <source>
        <dbReference type="ARBA" id="ARBA00022669"/>
    </source>
</evidence>
<dbReference type="EC" id="3.2.1.14" evidence="4"/>
<evidence type="ECO:0000256" key="7">
    <source>
        <dbReference type="ARBA" id="ARBA00022801"/>
    </source>
</evidence>
<dbReference type="InterPro" id="IPR017853">
    <property type="entry name" value="GH"/>
</dbReference>
<keyword evidence="8" id="KW-0146">Chitin degradation</keyword>
<keyword evidence="7 13" id="KW-0378">Hydrolase</keyword>
<evidence type="ECO:0000313" key="17">
    <source>
        <dbReference type="Proteomes" id="UP001390339"/>
    </source>
</evidence>
<dbReference type="InterPro" id="IPR029070">
    <property type="entry name" value="Chitinase_insertion_sf"/>
</dbReference>
<dbReference type="PROSITE" id="PS51782">
    <property type="entry name" value="LYSM"/>
    <property type="match status" value="2"/>
</dbReference>
<dbReference type="GO" id="GO:0016787">
    <property type="term" value="F:hydrolase activity"/>
    <property type="evidence" value="ECO:0007669"/>
    <property type="project" value="UniProtKB-KW"/>
</dbReference>
<evidence type="ECO:0000256" key="1">
    <source>
        <dbReference type="ARBA" id="ARBA00000822"/>
    </source>
</evidence>
<keyword evidence="6" id="KW-0147">Chitin-binding</keyword>
<evidence type="ECO:0000313" key="16">
    <source>
        <dbReference type="EMBL" id="KAK8849169.1"/>
    </source>
</evidence>
<comment type="catalytic activity">
    <reaction evidence="1">
        <text>Random endo-hydrolysis of N-acetyl-beta-D-glucosaminide (1-&gt;4)-beta-linkages in chitin and chitodextrins.</text>
        <dbReference type="EC" id="3.2.1.14"/>
    </reaction>
</comment>
<feature type="domain" description="LysM" evidence="14">
    <location>
        <begin position="432"/>
        <end position="481"/>
    </location>
</feature>
<comment type="caution">
    <text evidence="16">The sequence shown here is derived from an EMBL/GenBank/DDBJ whole genome shotgun (WGS) entry which is preliminary data.</text>
</comment>
<protein>
    <recommendedName>
        <fullName evidence="4">chitinase</fullName>
        <ecNumber evidence="4">3.2.1.14</ecNumber>
    </recommendedName>
</protein>
<dbReference type="Gene3D" id="3.30.60.10">
    <property type="entry name" value="Endochitinase-like"/>
    <property type="match status" value="1"/>
</dbReference>
<comment type="similarity">
    <text evidence="3">Belongs to the glycosyl hydrolase 18 family. Chitinase class V subfamily.</text>
</comment>
<dbReference type="SUPFAM" id="SSF57016">
    <property type="entry name" value="Plant lectins/antimicrobial peptides"/>
    <property type="match status" value="1"/>
</dbReference>
<evidence type="ECO:0000256" key="12">
    <source>
        <dbReference type="ARBA" id="ARBA00023326"/>
    </source>
</evidence>
<dbReference type="SMART" id="SM00636">
    <property type="entry name" value="Glyco_18"/>
    <property type="match status" value="1"/>
</dbReference>